<feature type="compositionally biased region" description="Low complexity" evidence="1">
    <location>
        <begin position="433"/>
        <end position="448"/>
    </location>
</feature>
<gene>
    <name evidence="2" type="ORF">AFUS01_LOCUS44663</name>
</gene>
<keyword evidence="3" id="KW-1185">Reference proteome</keyword>
<dbReference type="EMBL" id="CAJVCH010570571">
    <property type="protein sequence ID" value="CAG7835267.1"/>
    <property type="molecule type" value="Genomic_DNA"/>
</dbReference>
<feature type="region of interest" description="Disordered" evidence="1">
    <location>
        <begin position="143"/>
        <end position="165"/>
    </location>
</feature>
<organism evidence="2 3">
    <name type="scientific">Allacma fusca</name>
    <dbReference type="NCBI Taxonomy" id="39272"/>
    <lineage>
        <taxon>Eukaryota</taxon>
        <taxon>Metazoa</taxon>
        <taxon>Ecdysozoa</taxon>
        <taxon>Arthropoda</taxon>
        <taxon>Hexapoda</taxon>
        <taxon>Collembola</taxon>
        <taxon>Symphypleona</taxon>
        <taxon>Sminthuridae</taxon>
        <taxon>Allacma</taxon>
    </lineage>
</organism>
<sequence>MSTELVKAQRERKKKAETNDLEIDQIESAELLETTIKPSEIHENRANSENAKPFESIYLSDLQDEQCVLDGIRDKNSLITANQTEPFATADEVFNDVKGETDALEKCIEWLSYHPTEELNSPGYKEQTRREIHEYRQNAVRHWVNQIPEESESDEDEKSSTKDNGESQLELFKETMEFTVTAETAEEDNGLVSNYILSKLPSINRDCERTKSWKKYEDERESTNKDPLSNACSWLIRHVIGKCWKKHINVPPNLVVNKDAEEKTENKDLDVVTSCGKLEDGNILELSSGEVFSQAHTSKDTSGRDTATRAHTDSNSDEILRLTSLLQNTPKSTMRMRSIFSLRKERIAPEKQKPPSVFIRVGKQMRGFITNRLGIGSINQNRGNRSNRINPYNHTRVTTTTQPQLQPQPEESSQNSNWQRILNVLFSDKSSSNITPTTHNATTNPTYN</sequence>
<comment type="caution">
    <text evidence="2">The sequence shown here is derived from an EMBL/GenBank/DDBJ whole genome shotgun (WGS) entry which is preliminary data.</text>
</comment>
<dbReference type="Proteomes" id="UP000708208">
    <property type="component" value="Unassembled WGS sequence"/>
</dbReference>
<protein>
    <submittedName>
        <fullName evidence="2">Uncharacterized protein</fullName>
    </submittedName>
</protein>
<proteinExistence type="predicted"/>
<feature type="region of interest" description="Disordered" evidence="1">
    <location>
        <begin position="429"/>
        <end position="448"/>
    </location>
</feature>
<evidence type="ECO:0000256" key="1">
    <source>
        <dbReference type="SAM" id="MobiDB-lite"/>
    </source>
</evidence>
<feature type="compositionally biased region" description="Basic and acidic residues" evidence="1">
    <location>
        <begin position="297"/>
        <end position="315"/>
    </location>
</feature>
<evidence type="ECO:0000313" key="2">
    <source>
        <dbReference type="EMBL" id="CAG7835267.1"/>
    </source>
</evidence>
<accession>A0A8J2LRF1</accession>
<evidence type="ECO:0000313" key="3">
    <source>
        <dbReference type="Proteomes" id="UP000708208"/>
    </source>
</evidence>
<name>A0A8J2LRF1_9HEXA</name>
<dbReference type="AlphaFoldDB" id="A0A8J2LRF1"/>
<reference evidence="2" key="1">
    <citation type="submission" date="2021-06" db="EMBL/GenBank/DDBJ databases">
        <authorList>
            <person name="Hodson N. C."/>
            <person name="Mongue J. A."/>
            <person name="Jaron S. K."/>
        </authorList>
    </citation>
    <scope>NUCLEOTIDE SEQUENCE</scope>
</reference>
<feature type="region of interest" description="Disordered" evidence="1">
    <location>
        <begin position="294"/>
        <end position="315"/>
    </location>
</feature>